<sequence length="209" mass="22728">MGDALGYYRSGIYLVLQEVEIAGKPRPEGAGVREHPAADALAQRQHLALFGRAFELVDLTEDDKIAPFGGIVRKIGHGADAPLGRIGRPEGGVAERAVKDGAGRCVDGAGPIRPGVRILQRPAAIRAGPIVTARRTAWRELLDDAVRRKFDSVLVFKLDRAFRSVKHMHDILAVWEPLGIGFLSAQERFDTTTALGRLLLNLLAFILNP</sequence>
<dbReference type="GO" id="GO:0003677">
    <property type="term" value="F:DNA binding"/>
    <property type="evidence" value="ECO:0007669"/>
    <property type="project" value="InterPro"/>
</dbReference>
<gene>
    <name evidence="2" type="ordered locus">Sulac_0766</name>
</gene>
<dbReference type="InterPro" id="IPR036162">
    <property type="entry name" value="Resolvase-like_N_sf"/>
</dbReference>
<dbReference type="Proteomes" id="UP000005439">
    <property type="component" value="Chromosome"/>
</dbReference>
<dbReference type="Gene3D" id="3.40.50.1390">
    <property type="entry name" value="Resolvase, N-terminal catalytic domain"/>
    <property type="match status" value="1"/>
</dbReference>
<protein>
    <submittedName>
        <fullName evidence="2">Resolvase domain protein</fullName>
    </submittedName>
</protein>
<feature type="domain" description="Resolvase/invertase-type recombinase catalytic" evidence="1">
    <location>
        <begin position="132"/>
        <end position="205"/>
    </location>
</feature>
<dbReference type="InterPro" id="IPR006119">
    <property type="entry name" value="Resolv_N"/>
</dbReference>
<dbReference type="EMBL" id="CP003179">
    <property type="protein sequence ID" value="AEW04271.1"/>
    <property type="molecule type" value="Genomic_DNA"/>
</dbReference>
<evidence type="ECO:0000259" key="1">
    <source>
        <dbReference type="Pfam" id="PF00239"/>
    </source>
</evidence>
<keyword evidence="3" id="KW-1185">Reference proteome</keyword>
<evidence type="ECO:0000313" key="2">
    <source>
        <dbReference type="EMBL" id="AEW04271.1"/>
    </source>
</evidence>
<reference evidence="3" key="1">
    <citation type="submission" date="2011-12" db="EMBL/GenBank/DDBJ databases">
        <title>The complete genome of chromosome of Sulfobacillus acidophilus DSM 10332.</title>
        <authorList>
            <person name="Lucas S."/>
            <person name="Han J."/>
            <person name="Lapidus A."/>
            <person name="Bruce D."/>
            <person name="Goodwin L."/>
            <person name="Pitluck S."/>
            <person name="Peters L."/>
            <person name="Kyrpides N."/>
            <person name="Mavromatis K."/>
            <person name="Ivanova N."/>
            <person name="Mikhailova N."/>
            <person name="Chertkov O."/>
            <person name="Saunders E."/>
            <person name="Detter J.C."/>
            <person name="Tapia R."/>
            <person name="Han C."/>
            <person name="Land M."/>
            <person name="Hauser L."/>
            <person name="Markowitz V."/>
            <person name="Cheng J.-F."/>
            <person name="Hugenholtz P."/>
            <person name="Woyke T."/>
            <person name="Wu D."/>
            <person name="Pukall R."/>
            <person name="Gehrich-Schroeter G."/>
            <person name="Schneider S."/>
            <person name="Klenk H.-P."/>
            <person name="Eisen J.A."/>
        </authorList>
    </citation>
    <scope>NUCLEOTIDE SEQUENCE [LARGE SCALE GENOMIC DNA]</scope>
    <source>
        <strain evidence="3">ATCC 700253 / DSM 10332 / NAL</strain>
    </source>
</reference>
<organism evidence="2 3">
    <name type="scientific">Sulfobacillus acidophilus (strain ATCC 700253 / DSM 10332 / NAL)</name>
    <dbReference type="NCBI Taxonomy" id="679936"/>
    <lineage>
        <taxon>Bacteria</taxon>
        <taxon>Bacillati</taxon>
        <taxon>Bacillota</taxon>
        <taxon>Clostridia</taxon>
        <taxon>Eubacteriales</taxon>
        <taxon>Clostridiales Family XVII. Incertae Sedis</taxon>
        <taxon>Sulfobacillus</taxon>
    </lineage>
</organism>
<dbReference type="GO" id="GO:0000150">
    <property type="term" value="F:DNA strand exchange activity"/>
    <property type="evidence" value="ECO:0007669"/>
    <property type="project" value="InterPro"/>
</dbReference>
<proteinExistence type="predicted"/>
<name>G8U138_SULAD</name>
<dbReference type="Pfam" id="PF00239">
    <property type="entry name" value="Resolvase"/>
    <property type="match status" value="1"/>
</dbReference>
<dbReference type="PATRIC" id="fig|679936.5.peg.818"/>
<dbReference type="HOGENOM" id="CLU_1314833_0_0_9"/>
<reference evidence="2 3" key="2">
    <citation type="journal article" date="2012" name="Stand. Genomic Sci.">
        <title>Complete genome sequence of the moderately thermophilic mineral-sulfide-oxidizing firmicute Sulfobacillus acidophilus type strain (NAL(T)).</title>
        <authorList>
            <person name="Anderson I."/>
            <person name="Chertkov O."/>
            <person name="Chen A."/>
            <person name="Saunders E."/>
            <person name="Lapidus A."/>
            <person name="Nolan M."/>
            <person name="Lucas S."/>
            <person name="Hammon N."/>
            <person name="Deshpande S."/>
            <person name="Cheng J.F."/>
            <person name="Han C."/>
            <person name="Tapia R."/>
            <person name="Goodwin L.A."/>
            <person name="Pitluck S."/>
            <person name="Liolios K."/>
            <person name="Pagani I."/>
            <person name="Ivanova N."/>
            <person name="Mikhailova N."/>
            <person name="Pati A."/>
            <person name="Palaniappan K."/>
            <person name="Land M."/>
            <person name="Pan C."/>
            <person name="Rohde M."/>
            <person name="Pukall R."/>
            <person name="Goker M."/>
            <person name="Detter J.C."/>
            <person name="Woyke T."/>
            <person name="Bristow J."/>
            <person name="Eisen J.A."/>
            <person name="Markowitz V."/>
            <person name="Hugenholtz P."/>
            <person name="Kyrpides N.C."/>
            <person name="Klenk H.P."/>
            <person name="Mavromatis K."/>
        </authorList>
    </citation>
    <scope>NUCLEOTIDE SEQUENCE [LARGE SCALE GENOMIC DNA]</scope>
    <source>
        <strain evidence="3">ATCC 700253 / DSM 10332 / NAL</strain>
    </source>
</reference>
<dbReference type="KEGG" id="sap:Sulac_0766"/>
<evidence type="ECO:0000313" key="3">
    <source>
        <dbReference type="Proteomes" id="UP000005439"/>
    </source>
</evidence>
<dbReference type="AlphaFoldDB" id="G8U138"/>
<accession>G8U138</accession>
<dbReference type="SUPFAM" id="SSF53041">
    <property type="entry name" value="Resolvase-like"/>
    <property type="match status" value="1"/>
</dbReference>